<dbReference type="EMBL" id="WBVO01000010">
    <property type="protein sequence ID" value="KAB2807712.1"/>
    <property type="molecule type" value="Genomic_DNA"/>
</dbReference>
<reference evidence="1 2" key="1">
    <citation type="submission" date="2019-09" db="EMBL/GenBank/DDBJ databases">
        <title>Genomes of family Cryomorphaceae.</title>
        <authorList>
            <person name="Bowman J.P."/>
        </authorList>
    </citation>
    <scope>NUCLEOTIDE SEQUENCE [LARGE SCALE GENOMIC DNA]</scope>
    <source>
        <strain evidence="1 2">LMG 25704</strain>
    </source>
</reference>
<proteinExistence type="predicted"/>
<comment type="caution">
    <text evidence="1">The sequence shown here is derived from an EMBL/GenBank/DDBJ whole genome shotgun (WGS) entry which is preliminary data.</text>
</comment>
<dbReference type="RefSeq" id="WP_151668053.1">
    <property type="nucleotide sequence ID" value="NZ_WBVO01000010.1"/>
</dbReference>
<protein>
    <recommendedName>
        <fullName evidence="3">Permuted papain-like amidase YaeF/Yiix C92 family enzyme</fullName>
    </recommendedName>
</protein>
<organism evidence="1 2">
    <name type="scientific">Phaeocystidibacter luteus</name>
    <dbReference type="NCBI Taxonomy" id="911197"/>
    <lineage>
        <taxon>Bacteria</taxon>
        <taxon>Pseudomonadati</taxon>
        <taxon>Bacteroidota</taxon>
        <taxon>Flavobacteriia</taxon>
        <taxon>Flavobacteriales</taxon>
        <taxon>Phaeocystidibacteraceae</taxon>
        <taxon>Phaeocystidibacter</taxon>
    </lineage>
</organism>
<dbReference type="Pfam" id="PF05708">
    <property type="entry name" value="Peptidase_C92"/>
    <property type="match status" value="1"/>
</dbReference>
<dbReference type="Gene3D" id="3.90.1720.10">
    <property type="entry name" value="endopeptidase domain like (from Nostoc punctiforme)"/>
    <property type="match status" value="1"/>
</dbReference>
<accession>A0A6N6RJQ1</accession>
<dbReference type="AlphaFoldDB" id="A0A6N6RJQ1"/>
<dbReference type="OrthoDB" id="195541at2"/>
<dbReference type="SUPFAM" id="SSF54001">
    <property type="entry name" value="Cysteine proteinases"/>
    <property type="match status" value="1"/>
</dbReference>
<evidence type="ECO:0000313" key="1">
    <source>
        <dbReference type="EMBL" id="KAB2807712.1"/>
    </source>
</evidence>
<name>A0A6N6RJQ1_9FLAO</name>
<gene>
    <name evidence="1" type="ORF">F8C67_11770</name>
</gene>
<keyword evidence="2" id="KW-1185">Reference proteome</keyword>
<dbReference type="Proteomes" id="UP000468650">
    <property type="component" value="Unassembled WGS sequence"/>
</dbReference>
<dbReference type="PROSITE" id="PS51257">
    <property type="entry name" value="PROKAR_LIPOPROTEIN"/>
    <property type="match status" value="1"/>
</dbReference>
<dbReference type="InterPro" id="IPR024453">
    <property type="entry name" value="Peptidase_C92"/>
</dbReference>
<evidence type="ECO:0000313" key="2">
    <source>
        <dbReference type="Proteomes" id="UP000468650"/>
    </source>
</evidence>
<dbReference type="InterPro" id="IPR038765">
    <property type="entry name" value="Papain-like_cys_pep_sf"/>
</dbReference>
<evidence type="ECO:0008006" key="3">
    <source>
        <dbReference type="Google" id="ProtNLM"/>
    </source>
</evidence>
<sequence length="214" mass="23898">MKASIISLLTIALLAQACREPASDYGHLREGDLLFQDLDCGPMCDAIETVTEGVDGKDFSHCAMVVERNDSLFAIEAIGSGVQLTPIEKFYRRSGDTLEVKNITVGRVKAEYTYLIPQAMRFATQQVGQPYDDPFLLNNGRWYCSELLYESFKSANGGEDFFELFPMTFKDPGTNEFFPAWTDYYAELGDSIPEGEPGLNPGSISRSERIEIIE</sequence>